<keyword evidence="1" id="KW-0472">Membrane</keyword>
<keyword evidence="1" id="KW-1133">Transmembrane helix</keyword>
<evidence type="ECO:0000256" key="1">
    <source>
        <dbReference type="SAM" id="Phobius"/>
    </source>
</evidence>
<gene>
    <name evidence="2" type="ORF">SAMN04487945_2719</name>
</gene>
<proteinExistence type="predicted"/>
<protein>
    <submittedName>
        <fullName evidence="2">Uncharacterized protein</fullName>
    </submittedName>
</protein>
<keyword evidence="3" id="KW-1185">Reference proteome</keyword>
<organism evidence="2 3">
    <name type="scientific">Halobacterium jilantaiense</name>
    <dbReference type="NCBI Taxonomy" id="355548"/>
    <lineage>
        <taxon>Archaea</taxon>
        <taxon>Methanobacteriati</taxon>
        <taxon>Methanobacteriota</taxon>
        <taxon>Stenosarchaea group</taxon>
        <taxon>Halobacteria</taxon>
        <taxon>Halobacteriales</taxon>
        <taxon>Halobacteriaceae</taxon>
        <taxon>Halobacterium</taxon>
    </lineage>
</organism>
<name>A0A1I0QMT5_9EURY</name>
<evidence type="ECO:0000313" key="3">
    <source>
        <dbReference type="Proteomes" id="UP000198518"/>
    </source>
</evidence>
<dbReference type="AlphaFoldDB" id="A0A1I0QMT5"/>
<reference evidence="2 3" key="1">
    <citation type="submission" date="2016-10" db="EMBL/GenBank/DDBJ databases">
        <authorList>
            <person name="de Groot N.N."/>
        </authorList>
    </citation>
    <scope>NUCLEOTIDE SEQUENCE [LARGE SCALE GENOMIC DNA]</scope>
    <source>
        <strain evidence="2 3">CGMCC 1.5337</strain>
    </source>
</reference>
<evidence type="ECO:0000313" key="2">
    <source>
        <dbReference type="EMBL" id="SEW28074.1"/>
    </source>
</evidence>
<keyword evidence="1" id="KW-0812">Transmembrane</keyword>
<dbReference type="STRING" id="355548.SAMN04487945_2719"/>
<sequence length="40" mass="4157">MEPFELSLVSGRTWVTAPSLGLLSFVPSSLAAAAIVVLLL</sequence>
<accession>A0A1I0QMT5</accession>
<dbReference type="Proteomes" id="UP000198518">
    <property type="component" value="Unassembled WGS sequence"/>
</dbReference>
<feature type="transmembrane region" description="Helical" evidence="1">
    <location>
        <begin position="20"/>
        <end position="39"/>
    </location>
</feature>
<dbReference type="EMBL" id="FOJA01000001">
    <property type="protein sequence ID" value="SEW28074.1"/>
    <property type="molecule type" value="Genomic_DNA"/>
</dbReference>